<reference evidence="2" key="1">
    <citation type="submission" date="2022-11" db="UniProtKB">
        <authorList>
            <consortium name="WormBaseParasite"/>
        </authorList>
    </citation>
    <scope>IDENTIFICATION</scope>
</reference>
<evidence type="ECO:0000313" key="2">
    <source>
        <dbReference type="WBParaSite" id="nRc.2.0.1.t33558-RA"/>
    </source>
</evidence>
<organism evidence="1 2">
    <name type="scientific">Romanomermis culicivorax</name>
    <name type="common">Nematode worm</name>
    <dbReference type="NCBI Taxonomy" id="13658"/>
    <lineage>
        <taxon>Eukaryota</taxon>
        <taxon>Metazoa</taxon>
        <taxon>Ecdysozoa</taxon>
        <taxon>Nematoda</taxon>
        <taxon>Enoplea</taxon>
        <taxon>Dorylaimia</taxon>
        <taxon>Mermithida</taxon>
        <taxon>Mermithoidea</taxon>
        <taxon>Mermithidae</taxon>
        <taxon>Romanomermis</taxon>
    </lineage>
</organism>
<dbReference type="AlphaFoldDB" id="A0A915K5E3"/>
<sequence>MLKAGGGAVDFYSMEGSEHAIFAAQPVVAGIGVGLHTPIPHLGVIALAELQTKVQHLAIDSVVQLGHELLPR</sequence>
<name>A0A915K5E3_ROMCU</name>
<accession>A0A915K5E3</accession>
<dbReference type="WBParaSite" id="nRc.2.0.1.t33558-RA">
    <property type="protein sequence ID" value="nRc.2.0.1.t33558-RA"/>
    <property type="gene ID" value="nRc.2.0.1.g33558"/>
</dbReference>
<protein>
    <submittedName>
        <fullName evidence="2">Uncharacterized protein</fullName>
    </submittedName>
</protein>
<evidence type="ECO:0000313" key="1">
    <source>
        <dbReference type="Proteomes" id="UP000887565"/>
    </source>
</evidence>
<keyword evidence="1" id="KW-1185">Reference proteome</keyword>
<proteinExistence type="predicted"/>
<dbReference type="Proteomes" id="UP000887565">
    <property type="component" value="Unplaced"/>
</dbReference>